<evidence type="ECO:0000313" key="2">
    <source>
        <dbReference type="EMBL" id="QGZ96978.1"/>
    </source>
</evidence>
<reference evidence="3" key="1">
    <citation type="submission" date="2019-12" db="EMBL/GenBank/DDBJ databases">
        <title>Complete genome of Terracaulis silvestris 0127_4.</title>
        <authorList>
            <person name="Vieira S."/>
            <person name="Riedel T."/>
            <person name="Sproer C."/>
            <person name="Pascual J."/>
            <person name="Boedeker C."/>
            <person name="Overmann J."/>
        </authorList>
    </citation>
    <scope>NUCLEOTIDE SEQUENCE [LARGE SCALE GENOMIC DNA]</scope>
    <source>
        <strain evidence="3">0127_4</strain>
    </source>
</reference>
<feature type="compositionally biased region" description="Basic residues" evidence="1">
    <location>
        <begin position="36"/>
        <end position="45"/>
    </location>
</feature>
<protein>
    <submittedName>
        <fullName evidence="2">Uncharacterized protein</fullName>
    </submittedName>
</protein>
<keyword evidence="3" id="KW-1185">Reference proteome</keyword>
<feature type="region of interest" description="Disordered" evidence="1">
    <location>
        <begin position="1"/>
        <end position="60"/>
    </location>
</feature>
<dbReference type="RefSeq" id="WP_158767786.1">
    <property type="nucleotide sequence ID" value="NZ_CP047045.1"/>
</dbReference>
<sequence length="60" mass="6959">MEEEPEQPSLFPPNDRLKDLFQPNPHPPGTVIKREPIKKRRRRKGPQNDSGWPDDTKADA</sequence>
<dbReference type="KEGG" id="tsv:DSM104635_03843"/>
<evidence type="ECO:0000256" key="1">
    <source>
        <dbReference type="SAM" id="MobiDB-lite"/>
    </source>
</evidence>
<proteinExistence type="predicted"/>
<accession>A0A6I6MUC1</accession>
<organism evidence="2 3">
    <name type="scientific">Terricaulis silvestris</name>
    <dbReference type="NCBI Taxonomy" id="2686094"/>
    <lineage>
        <taxon>Bacteria</taxon>
        <taxon>Pseudomonadati</taxon>
        <taxon>Pseudomonadota</taxon>
        <taxon>Alphaproteobacteria</taxon>
        <taxon>Caulobacterales</taxon>
        <taxon>Caulobacteraceae</taxon>
        <taxon>Terricaulis</taxon>
    </lineage>
</organism>
<evidence type="ECO:0000313" key="3">
    <source>
        <dbReference type="Proteomes" id="UP000431269"/>
    </source>
</evidence>
<gene>
    <name evidence="2" type="ORF">DSM104635_03843</name>
</gene>
<dbReference type="Proteomes" id="UP000431269">
    <property type="component" value="Chromosome"/>
</dbReference>
<dbReference type="EMBL" id="CP047045">
    <property type="protein sequence ID" value="QGZ96978.1"/>
    <property type="molecule type" value="Genomic_DNA"/>
</dbReference>
<name>A0A6I6MUC1_9CAUL</name>
<dbReference type="AlphaFoldDB" id="A0A6I6MUC1"/>